<protein>
    <submittedName>
        <fullName evidence="1">Uncharacterized protein</fullName>
    </submittedName>
</protein>
<organism evidence="1">
    <name type="scientific">uncultured Caudovirales phage</name>
    <dbReference type="NCBI Taxonomy" id="2100421"/>
    <lineage>
        <taxon>Viruses</taxon>
        <taxon>Duplodnaviria</taxon>
        <taxon>Heunggongvirae</taxon>
        <taxon>Uroviricota</taxon>
        <taxon>Caudoviricetes</taxon>
        <taxon>Peduoviridae</taxon>
        <taxon>Maltschvirus</taxon>
        <taxon>Maltschvirus maltsch</taxon>
    </lineage>
</organism>
<reference evidence="1" key="1">
    <citation type="submission" date="2020-05" db="EMBL/GenBank/DDBJ databases">
        <authorList>
            <person name="Chiriac C."/>
            <person name="Salcher M."/>
            <person name="Ghai R."/>
            <person name="Kavagutti S V."/>
        </authorList>
    </citation>
    <scope>NUCLEOTIDE SEQUENCE</scope>
</reference>
<gene>
    <name evidence="1" type="ORF">UFOVP1382_89</name>
</gene>
<accession>A0A6J5S0L3</accession>
<dbReference type="EMBL" id="LR797331">
    <property type="protein sequence ID" value="CAB4203473.1"/>
    <property type="molecule type" value="Genomic_DNA"/>
</dbReference>
<sequence>MTRLRLKLRSLYMGPGLNANVDVWVTVDGTFEITIGEEVFKGPDYAEVVRSAQAHLHDLDQIEWRPVIRVTPEGVTDPDEAVRLLAESITPQNIPSSVGLVLQRFYVGTVPDRPVKLFLPWDEFKGCVSPGDKVVASQRYTGRVPEDRSPWRDGKFMVRDPEAVMPYDEATWERLSALADQIRLLRLRVSALFAQDGAHVTALEGRLTGGAPLIGQDA</sequence>
<evidence type="ECO:0000313" key="1">
    <source>
        <dbReference type="EMBL" id="CAB4203473.1"/>
    </source>
</evidence>
<proteinExistence type="predicted"/>
<name>A0A6J5S0L3_9CAUD</name>